<gene>
    <name evidence="2" type="ORF">EVAR_56737_1</name>
</gene>
<reference evidence="2 3" key="1">
    <citation type="journal article" date="2019" name="Commun. Biol.">
        <title>The bagworm genome reveals a unique fibroin gene that provides high tensile strength.</title>
        <authorList>
            <person name="Kono N."/>
            <person name="Nakamura H."/>
            <person name="Ohtoshi R."/>
            <person name="Tomita M."/>
            <person name="Numata K."/>
            <person name="Arakawa K."/>
        </authorList>
    </citation>
    <scope>NUCLEOTIDE SEQUENCE [LARGE SCALE GENOMIC DNA]</scope>
</reference>
<keyword evidence="3" id="KW-1185">Reference proteome</keyword>
<evidence type="ECO:0000313" key="2">
    <source>
        <dbReference type="EMBL" id="GBP90575.1"/>
    </source>
</evidence>
<dbReference type="AlphaFoldDB" id="A0A4C1ZV83"/>
<feature type="region of interest" description="Disordered" evidence="1">
    <location>
        <begin position="57"/>
        <end position="87"/>
    </location>
</feature>
<sequence length="87" mass="9702">MSKVQVACEASVLRAHSRERRSSATGMVATHLLLPQYHLKGCPPVRGYAKLCEPAHARAPERRQKGRLSRGPYDPQGLNTLRKEVRA</sequence>
<dbReference type="EMBL" id="BGZK01002093">
    <property type="protein sequence ID" value="GBP90575.1"/>
    <property type="molecule type" value="Genomic_DNA"/>
</dbReference>
<protein>
    <submittedName>
        <fullName evidence="2">Uncharacterized protein</fullName>
    </submittedName>
</protein>
<proteinExistence type="predicted"/>
<name>A0A4C1ZV83_EUMVA</name>
<accession>A0A4C1ZV83</accession>
<evidence type="ECO:0000256" key="1">
    <source>
        <dbReference type="SAM" id="MobiDB-lite"/>
    </source>
</evidence>
<comment type="caution">
    <text evidence="2">The sequence shown here is derived from an EMBL/GenBank/DDBJ whole genome shotgun (WGS) entry which is preliminary data.</text>
</comment>
<evidence type="ECO:0000313" key="3">
    <source>
        <dbReference type="Proteomes" id="UP000299102"/>
    </source>
</evidence>
<dbReference type="Proteomes" id="UP000299102">
    <property type="component" value="Unassembled WGS sequence"/>
</dbReference>
<organism evidence="2 3">
    <name type="scientific">Eumeta variegata</name>
    <name type="common">Bagworm moth</name>
    <name type="synonym">Eumeta japonica</name>
    <dbReference type="NCBI Taxonomy" id="151549"/>
    <lineage>
        <taxon>Eukaryota</taxon>
        <taxon>Metazoa</taxon>
        <taxon>Ecdysozoa</taxon>
        <taxon>Arthropoda</taxon>
        <taxon>Hexapoda</taxon>
        <taxon>Insecta</taxon>
        <taxon>Pterygota</taxon>
        <taxon>Neoptera</taxon>
        <taxon>Endopterygota</taxon>
        <taxon>Lepidoptera</taxon>
        <taxon>Glossata</taxon>
        <taxon>Ditrysia</taxon>
        <taxon>Tineoidea</taxon>
        <taxon>Psychidae</taxon>
        <taxon>Oiketicinae</taxon>
        <taxon>Eumeta</taxon>
    </lineage>
</organism>